<gene>
    <name evidence="1" type="ORF">EWB00_005490</name>
</gene>
<evidence type="ECO:0000313" key="1">
    <source>
        <dbReference type="EMBL" id="TNN10341.1"/>
    </source>
</evidence>
<organism evidence="1 2">
    <name type="scientific">Schistosoma japonicum</name>
    <name type="common">Blood fluke</name>
    <dbReference type="NCBI Taxonomy" id="6182"/>
    <lineage>
        <taxon>Eukaryota</taxon>
        <taxon>Metazoa</taxon>
        <taxon>Spiralia</taxon>
        <taxon>Lophotrochozoa</taxon>
        <taxon>Platyhelminthes</taxon>
        <taxon>Trematoda</taxon>
        <taxon>Digenea</taxon>
        <taxon>Strigeidida</taxon>
        <taxon>Schistosomatoidea</taxon>
        <taxon>Schistosomatidae</taxon>
        <taxon>Schistosoma</taxon>
    </lineage>
</organism>
<comment type="caution">
    <text evidence="1">The sequence shown here is derived from an EMBL/GenBank/DDBJ whole genome shotgun (WGS) entry which is preliminary data.</text>
</comment>
<name>A0A4Z2D1G6_SCHJA</name>
<proteinExistence type="predicted"/>
<reference evidence="1 2" key="1">
    <citation type="submission" date="2019-03" db="EMBL/GenBank/DDBJ databases">
        <title>An improved genome assembly of the fluke Schistosoma japonicum.</title>
        <authorList>
            <person name="Hu W."/>
            <person name="Luo F."/>
            <person name="Yin M."/>
            <person name="Mo X."/>
            <person name="Sun C."/>
            <person name="Wu Q."/>
            <person name="Zhu B."/>
            <person name="Xiang M."/>
            <person name="Wang J."/>
            <person name="Wang Y."/>
            <person name="Zhang T."/>
            <person name="Xu B."/>
            <person name="Zheng H."/>
            <person name="Feng Z."/>
        </authorList>
    </citation>
    <scope>NUCLEOTIDE SEQUENCE [LARGE SCALE GENOMIC DNA]</scope>
    <source>
        <strain evidence="1">HuSjv2</strain>
        <tissue evidence="1">Worms</tissue>
    </source>
</reference>
<evidence type="ECO:0000313" key="2">
    <source>
        <dbReference type="Proteomes" id="UP000311919"/>
    </source>
</evidence>
<feature type="non-terminal residue" evidence="1">
    <location>
        <position position="102"/>
    </location>
</feature>
<dbReference type="EMBL" id="SKCS01000360">
    <property type="protein sequence ID" value="TNN10341.1"/>
    <property type="molecule type" value="Genomic_DNA"/>
</dbReference>
<protein>
    <submittedName>
        <fullName evidence="1">Spectrin beta chain</fullName>
    </submittedName>
</protein>
<dbReference type="STRING" id="6182.A0A4Z2D1G6"/>
<accession>A0A4Z2D1G6</accession>
<keyword evidence="2" id="KW-1185">Reference proteome</keyword>
<dbReference type="Proteomes" id="UP000311919">
    <property type="component" value="Unassembled WGS sequence"/>
</dbReference>
<sequence>MSSLTNSFNNNADNNLCRNHFIHEFQAPKNSPEAHKFNKILLLHVSLIAYHLLNRLSFIHMHYTDYLEDSLRQRDTLELKRNVLRLIDNIVSMENWIEEKYV</sequence>
<dbReference type="AlphaFoldDB" id="A0A4Z2D1G6"/>